<protein>
    <submittedName>
        <fullName evidence="2">Uncharacterized protein</fullName>
    </submittedName>
</protein>
<dbReference type="Proteomes" id="UP000095751">
    <property type="component" value="Unassembled WGS sequence"/>
</dbReference>
<keyword evidence="1" id="KW-0732">Signal</keyword>
<keyword evidence="3" id="KW-1185">Reference proteome</keyword>
<dbReference type="InParanoid" id="A0A1E7F5R7"/>
<proteinExistence type="predicted"/>
<dbReference type="KEGG" id="fcy:FRACYDRAFT_269839"/>
<gene>
    <name evidence="2" type="ORF">FRACYDRAFT_269839</name>
</gene>
<dbReference type="AlphaFoldDB" id="A0A1E7F5R7"/>
<feature type="signal peptide" evidence="1">
    <location>
        <begin position="1"/>
        <end position="20"/>
    </location>
</feature>
<evidence type="ECO:0000256" key="1">
    <source>
        <dbReference type="SAM" id="SignalP"/>
    </source>
</evidence>
<dbReference type="OrthoDB" id="10475197at2759"/>
<organism evidence="2 3">
    <name type="scientific">Fragilariopsis cylindrus CCMP1102</name>
    <dbReference type="NCBI Taxonomy" id="635003"/>
    <lineage>
        <taxon>Eukaryota</taxon>
        <taxon>Sar</taxon>
        <taxon>Stramenopiles</taxon>
        <taxon>Ochrophyta</taxon>
        <taxon>Bacillariophyta</taxon>
        <taxon>Bacillariophyceae</taxon>
        <taxon>Bacillariophycidae</taxon>
        <taxon>Bacillariales</taxon>
        <taxon>Bacillariaceae</taxon>
        <taxon>Fragilariopsis</taxon>
    </lineage>
</organism>
<evidence type="ECO:0000313" key="2">
    <source>
        <dbReference type="EMBL" id="OEU13490.1"/>
    </source>
</evidence>
<dbReference type="EMBL" id="KV784361">
    <property type="protein sequence ID" value="OEU13490.1"/>
    <property type="molecule type" value="Genomic_DNA"/>
</dbReference>
<evidence type="ECO:0000313" key="3">
    <source>
        <dbReference type="Proteomes" id="UP000095751"/>
    </source>
</evidence>
<reference evidence="2 3" key="1">
    <citation type="submission" date="2016-09" db="EMBL/GenBank/DDBJ databases">
        <title>Extensive genetic diversity and differential bi-allelic expression allows diatom success in the polar Southern Ocean.</title>
        <authorList>
            <consortium name="DOE Joint Genome Institute"/>
            <person name="Mock T."/>
            <person name="Otillar R.P."/>
            <person name="Strauss J."/>
            <person name="Dupont C."/>
            <person name="Frickenhaus S."/>
            <person name="Maumus F."/>
            <person name="Mcmullan M."/>
            <person name="Sanges R."/>
            <person name="Schmutz J."/>
            <person name="Toseland A."/>
            <person name="Valas R."/>
            <person name="Veluchamy A."/>
            <person name="Ward B.J."/>
            <person name="Allen A."/>
            <person name="Barry K."/>
            <person name="Falciatore A."/>
            <person name="Ferrante M."/>
            <person name="Fortunato A.E."/>
            <person name="Gloeckner G."/>
            <person name="Gruber A."/>
            <person name="Hipkin R."/>
            <person name="Janech M."/>
            <person name="Kroth P."/>
            <person name="Leese F."/>
            <person name="Lindquist E."/>
            <person name="Lyon B.R."/>
            <person name="Martin J."/>
            <person name="Mayer C."/>
            <person name="Parker M."/>
            <person name="Quesneville H."/>
            <person name="Raymond J."/>
            <person name="Uhlig C."/>
            <person name="Valentin K.U."/>
            <person name="Worden A.Z."/>
            <person name="Armbrust E.V."/>
            <person name="Bowler C."/>
            <person name="Green B."/>
            <person name="Moulton V."/>
            <person name="Van Oosterhout C."/>
            <person name="Grigoriev I."/>
        </authorList>
    </citation>
    <scope>NUCLEOTIDE SEQUENCE [LARGE SCALE GENOMIC DNA]</scope>
    <source>
        <strain evidence="2 3">CCMP1102</strain>
    </source>
</reference>
<sequence length="75" mass="7829">MKYSIIAVSLAVIVGSSVNAFYKPNPTLPYQVAGKIAADTFIPRGGASFDAGLDNAEIETDGNITPSRKCGFCMG</sequence>
<accession>A0A1E7F5R7</accession>
<feature type="chain" id="PRO_5009192686" evidence="1">
    <location>
        <begin position="21"/>
        <end position="75"/>
    </location>
</feature>
<name>A0A1E7F5R7_9STRA</name>